<name>A0A4U1MES9_9BACL</name>
<keyword evidence="1" id="KW-1133">Transmembrane helix</keyword>
<feature type="transmembrane region" description="Helical" evidence="1">
    <location>
        <begin position="53"/>
        <end position="77"/>
    </location>
</feature>
<protein>
    <submittedName>
        <fullName evidence="2">Uncharacterized protein</fullName>
    </submittedName>
</protein>
<sequence>MDEKLKNLRVRMTDTKAVTFDHRHKNRVRTSLKNNAPTKQGFLKVIQERFPAFLTYIVLLVMLSGTGLFASIEMGILSHESKTAEMKQQVTPSKEELYTNISQSLESIDSENDREQVRAFTESYLTNFDNWRISDMNADYKNHNAILAQGRITEGFFDKTTFSIWLEPDTGLPLEFVIRNQESSVLEEFQLSRDTVAKSYKQK</sequence>
<dbReference type="OrthoDB" id="2965280at2"/>
<dbReference type="Proteomes" id="UP000310541">
    <property type="component" value="Unassembled WGS sequence"/>
</dbReference>
<dbReference type="EMBL" id="SWFM01000004">
    <property type="protein sequence ID" value="TKD69191.1"/>
    <property type="molecule type" value="Genomic_DNA"/>
</dbReference>
<gene>
    <name evidence="2" type="ORF">FBF83_14400</name>
</gene>
<proteinExistence type="predicted"/>
<accession>A0A4U1MES9</accession>
<comment type="caution">
    <text evidence="2">The sequence shown here is derived from an EMBL/GenBank/DDBJ whole genome shotgun (WGS) entry which is preliminary data.</text>
</comment>
<keyword evidence="1" id="KW-0472">Membrane</keyword>
<evidence type="ECO:0000313" key="2">
    <source>
        <dbReference type="EMBL" id="TKD69191.1"/>
    </source>
</evidence>
<keyword evidence="1" id="KW-0812">Transmembrane</keyword>
<evidence type="ECO:0000313" key="3">
    <source>
        <dbReference type="Proteomes" id="UP000310541"/>
    </source>
</evidence>
<reference evidence="2 3" key="1">
    <citation type="submission" date="2019-04" db="EMBL/GenBank/DDBJ databases">
        <title>Genome sequence of Bacillus hwajinpoensis strain Y2.</title>
        <authorList>
            <person name="Fair J.L."/>
            <person name="Maclea K.S."/>
        </authorList>
    </citation>
    <scope>NUCLEOTIDE SEQUENCE [LARGE SCALE GENOMIC DNA]</scope>
    <source>
        <strain evidence="2 3">Y2</strain>
    </source>
</reference>
<organism evidence="2 3">
    <name type="scientific">Guptibacillus hwajinpoensis</name>
    <dbReference type="NCBI Taxonomy" id="208199"/>
    <lineage>
        <taxon>Bacteria</taxon>
        <taxon>Bacillati</taxon>
        <taxon>Bacillota</taxon>
        <taxon>Bacilli</taxon>
        <taxon>Bacillales</taxon>
        <taxon>Guptibacillaceae</taxon>
        <taxon>Guptibacillus</taxon>
    </lineage>
</organism>
<evidence type="ECO:0000256" key="1">
    <source>
        <dbReference type="SAM" id="Phobius"/>
    </source>
</evidence>
<dbReference type="AlphaFoldDB" id="A0A4U1MES9"/>
<dbReference type="RefSeq" id="WP_136947862.1">
    <property type="nucleotide sequence ID" value="NZ_SWFM01000004.1"/>
</dbReference>